<feature type="compositionally biased region" description="Polar residues" evidence="1">
    <location>
        <begin position="166"/>
        <end position="176"/>
    </location>
</feature>
<keyword evidence="2" id="KW-0812">Transmembrane</keyword>
<gene>
    <name evidence="3" type="ORF">QCA50_011238</name>
</gene>
<feature type="compositionally biased region" description="Polar residues" evidence="1">
    <location>
        <begin position="186"/>
        <end position="199"/>
    </location>
</feature>
<sequence length="220" mass="23441">MPPPSSSLSPTTVSQLPFTDALYSYTLDAAAGPSSTPIVTPTSSLSDTSSQCAEMKAISPLMVQAYIVPTSFSSQSSMQLVIGLSVGLGVGSVALIMAVFVILWLYCTRRNNAAEGKPPPESDERNLYDIEPFRSNKPGRFSSKSLDIEAPSMVTESSRNLESRETMFSPSWSPGTAPSCEPLSPVAQTSTKSFSPSHASTREELPQSSNERPPSYCTGS</sequence>
<evidence type="ECO:0000313" key="3">
    <source>
        <dbReference type="EMBL" id="KAK7685376.1"/>
    </source>
</evidence>
<dbReference type="Proteomes" id="UP001385951">
    <property type="component" value="Unassembled WGS sequence"/>
</dbReference>
<keyword evidence="2" id="KW-0472">Membrane</keyword>
<evidence type="ECO:0000256" key="1">
    <source>
        <dbReference type="SAM" id="MobiDB-lite"/>
    </source>
</evidence>
<feature type="region of interest" description="Disordered" evidence="1">
    <location>
        <begin position="113"/>
        <end position="220"/>
    </location>
</feature>
<evidence type="ECO:0000256" key="2">
    <source>
        <dbReference type="SAM" id="Phobius"/>
    </source>
</evidence>
<reference evidence="3 4" key="1">
    <citation type="submission" date="2022-09" db="EMBL/GenBank/DDBJ databases">
        <authorList>
            <person name="Palmer J.M."/>
        </authorList>
    </citation>
    <scope>NUCLEOTIDE SEQUENCE [LARGE SCALE GENOMIC DNA]</scope>
    <source>
        <strain evidence="3 4">DSM 7382</strain>
    </source>
</reference>
<accession>A0AAW0FWV4</accession>
<dbReference type="EMBL" id="JASBNA010000020">
    <property type="protein sequence ID" value="KAK7685376.1"/>
    <property type="molecule type" value="Genomic_DNA"/>
</dbReference>
<organism evidence="3 4">
    <name type="scientific">Cerrena zonata</name>
    <dbReference type="NCBI Taxonomy" id="2478898"/>
    <lineage>
        <taxon>Eukaryota</taxon>
        <taxon>Fungi</taxon>
        <taxon>Dikarya</taxon>
        <taxon>Basidiomycota</taxon>
        <taxon>Agaricomycotina</taxon>
        <taxon>Agaricomycetes</taxon>
        <taxon>Polyporales</taxon>
        <taxon>Cerrenaceae</taxon>
        <taxon>Cerrena</taxon>
    </lineage>
</organism>
<feature type="compositionally biased region" description="Polar residues" evidence="1">
    <location>
        <begin position="206"/>
        <end position="220"/>
    </location>
</feature>
<protein>
    <submittedName>
        <fullName evidence="3">Uncharacterized protein</fullName>
    </submittedName>
</protein>
<name>A0AAW0FWV4_9APHY</name>
<proteinExistence type="predicted"/>
<comment type="caution">
    <text evidence="3">The sequence shown here is derived from an EMBL/GenBank/DDBJ whole genome shotgun (WGS) entry which is preliminary data.</text>
</comment>
<feature type="compositionally biased region" description="Basic and acidic residues" evidence="1">
    <location>
        <begin position="118"/>
        <end position="134"/>
    </location>
</feature>
<feature type="transmembrane region" description="Helical" evidence="2">
    <location>
        <begin position="80"/>
        <end position="107"/>
    </location>
</feature>
<dbReference type="AlphaFoldDB" id="A0AAW0FWV4"/>
<keyword evidence="4" id="KW-1185">Reference proteome</keyword>
<keyword evidence="2" id="KW-1133">Transmembrane helix</keyword>
<evidence type="ECO:0000313" key="4">
    <source>
        <dbReference type="Proteomes" id="UP001385951"/>
    </source>
</evidence>